<dbReference type="AlphaFoldDB" id="A0A679NM69"/>
<evidence type="ECO:0000313" key="2">
    <source>
        <dbReference type="EMBL" id="VIO55289.1"/>
    </source>
</evidence>
<gene>
    <name evidence="2" type="ORF">FUG_LOCUS145476</name>
    <name evidence="1" type="ORF">MDCFG202_LOCUS496139</name>
</gene>
<accession>A0A679NM69</accession>
<dbReference type="EMBL" id="CAJPIJ010000183">
    <property type="protein sequence ID" value="CAG2004431.1"/>
    <property type="molecule type" value="Genomic_DNA"/>
</dbReference>
<evidence type="ECO:0000313" key="1">
    <source>
        <dbReference type="EMBL" id="CAG2004431.1"/>
    </source>
</evidence>
<proteinExistence type="predicted"/>
<name>A0A679NM69_GIBZA</name>
<protein>
    <submittedName>
        <fullName evidence="2">Uncharacterized protein</fullName>
    </submittedName>
</protein>
<dbReference type="Proteomes" id="UP000746612">
    <property type="component" value="Unassembled WGS sequence"/>
</dbReference>
<organism evidence="2">
    <name type="scientific">Gibberella zeae</name>
    <name type="common">Wheat head blight fungus</name>
    <name type="synonym">Fusarium graminearum</name>
    <dbReference type="NCBI Taxonomy" id="5518"/>
    <lineage>
        <taxon>Eukaryota</taxon>
        <taxon>Fungi</taxon>
        <taxon>Dikarya</taxon>
        <taxon>Ascomycota</taxon>
        <taxon>Pezizomycotina</taxon>
        <taxon>Sordariomycetes</taxon>
        <taxon>Hypocreomycetidae</taxon>
        <taxon>Hypocreales</taxon>
        <taxon>Nectriaceae</taxon>
        <taxon>Fusarium</taxon>
    </lineage>
</organism>
<reference evidence="2" key="1">
    <citation type="submission" date="2019-04" db="EMBL/GenBank/DDBJ databases">
        <authorList>
            <person name="Melise S."/>
            <person name="Noan J."/>
            <person name="Okalmin O."/>
        </authorList>
    </citation>
    <scope>NUCLEOTIDE SEQUENCE</scope>
    <source>
        <strain evidence="2">FN9</strain>
    </source>
</reference>
<dbReference type="EMBL" id="CAAKMV010000111">
    <property type="protein sequence ID" value="VIO55289.1"/>
    <property type="molecule type" value="Genomic_DNA"/>
</dbReference>
<reference evidence="1" key="2">
    <citation type="submission" date="2021-03" db="EMBL/GenBank/DDBJ databases">
        <authorList>
            <person name="Alouane T."/>
            <person name="Langin T."/>
            <person name="Bonhomme L."/>
        </authorList>
    </citation>
    <scope>NUCLEOTIDE SEQUENCE</scope>
    <source>
        <strain evidence="1">MDC_Fg202</strain>
    </source>
</reference>
<sequence>MAEIVVRSLSYADYRPGSCCRFCVPDNMESCKRYHFEPRSIANEMVRSQKPCIKWVCTLRVEPPWWYYHVSLNSILHTQDKQEVISTRGCVPGILGQPISEVRGESVTSWPTD</sequence>